<keyword evidence="3" id="KW-1185">Reference proteome</keyword>
<keyword evidence="1" id="KW-0472">Membrane</keyword>
<comment type="caution">
    <text evidence="2">The sequence shown here is derived from an EMBL/GenBank/DDBJ whole genome shotgun (WGS) entry which is preliminary data.</text>
</comment>
<protein>
    <submittedName>
        <fullName evidence="2">Uncharacterized protein</fullName>
    </submittedName>
</protein>
<gene>
    <name evidence="2" type="ORF">RFI_08974</name>
</gene>
<dbReference type="Proteomes" id="UP000023152">
    <property type="component" value="Unassembled WGS sequence"/>
</dbReference>
<reference evidence="2 3" key="1">
    <citation type="journal article" date="2013" name="Curr. Biol.">
        <title>The Genome of the Foraminiferan Reticulomyxa filosa.</title>
        <authorList>
            <person name="Glockner G."/>
            <person name="Hulsmann N."/>
            <person name="Schleicher M."/>
            <person name="Noegel A.A."/>
            <person name="Eichinger L."/>
            <person name="Gallinger C."/>
            <person name="Pawlowski J."/>
            <person name="Sierra R."/>
            <person name="Euteneuer U."/>
            <person name="Pillet L."/>
            <person name="Moustafa A."/>
            <person name="Platzer M."/>
            <person name="Groth M."/>
            <person name="Szafranski K."/>
            <person name="Schliwa M."/>
        </authorList>
    </citation>
    <scope>NUCLEOTIDE SEQUENCE [LARGE SCALE GENOMIC DNA]</scope>
</reference>
<proteinExistence type="predicted"/>
<keyword evidence="1" id="KW-0812">Transmembrane</keyword>
<keyword evidence="1" id="KW-1133">Transmembrane helix</keyword>
<evidence type="ECO:0000313" key="2">
    <source>
        <dbReference type="EMBL" id="ETO28155.1"/>
    </source>
</evidence>
<name>X6NPE3_RETFI</name>
<dbReference type="EMBL" id="ASPP01006828">
    <property type="protein sequence ID" value="ETO28155.1"/>
    <property type="molecule type" value="Genomic_DNA"/>
</dbReference>
<dbReference type="AlphaFoldDB" id="X6NPE3"/>
<organism evidence="2 3">
    <name type="scientific">Reticulomyxa filosa</name>
    <dbReference type="NCBI Taxonomy" id="46433"/>
    <lineage>
        <taxon>Eukaryota</taxon>
        <taxon>Sar</taxon>
        <taxon>Rhizaria</taxon>
        <taxon>Retaria</taxon>
        <taxon>Foraminifera</taxon>
        <taxon>Monothalamids</taxon>
        <taxon>Reticulomyxidae</taxon>
        <taxon>Reticulomyxa</taxon>
    </lineage>
</organism>
<sequence>MSALQTLYANNDKVIAYLKPRNTEAFDSLIGMETDNRDNSQHVDQFVGITFETEQYIRALEKFGVDNITCPDCIHLFYAAYFIGLLGEVSYFFVCCLSFSFSVKYYRAMNLQKSHEFCCSALRYLRMVHQVLYMYNGEEAELAKAHPLLHQFDAGIMWDKCVDSYILAGVIFRTNNQYKEAQDMFLSALALSDIYEKNKPAENTASKFFFAMCCIEHLAYLTSTNNAADWTKWCDRLITVIEGMTFSKGMNEKDRQIKLLNAKSFYGCVLLQSDQEEFKKKVEQSAHLEFIFGEAICTEVVGAVYGKDPDLMWKYCTYFGIHYAKLQNWAMAKSHLDQVYKEKGGRAGRQRRQLLFDYLEVYSEELVKWIEDPDNKLTSEEKWDIVKVLFCLKSNKFILKNIIKPLKLMDLYVDHMKLFKDKDVKKKLCATIARYRYSLIFYYCGQLSKVLHVFLWKKKTDQKISLEHYFFLINFSLFAAEIAQALIDPQTSAHEQYIPSTEFFKYVEPLIQSIVKKYLIENKQNELPLSFKPYVEQYLKSTQNQADLFSSVPKTLPSPYKQNKKEDTIKYLNPTTNNLFLSGFEAMMSTN</sequence>
<evidence type="ECO:0000313" key="3">
    <source>
        <dbReference type="Proteomes" id="UP000023152"/>
    </source>
</evidence>
<accession>X6NPE3</accession>
<feature type="transmembrane region" description="Helical" evidence="1">
    <location>
        <begin position="76"/>
        <end position="103"/>
    </location>
</feature>
<evidence type="ECO:0000256" key="1">
    <source>
        <dbReference type="SAM" id="Phobius"/>
    </source>
</evidence>